<organism evidence="2 3">
    <name type="scientific">Deferribacter desulfuricans (strain DSM 14783 / JCM 11476 / NBRC 101012 / SSM1)</name>
    <dbReference type="NCBI Taxonomy" id="639282"/>
    <lineage>
        <taxon>Bacteria</taxon>
        <taxon>Pseudomonadati</taxon>
        <taxon>Deferribacterota</taxon>
        <taxon>Deferribacteres</taxon>
        <taxon>Deferribacterales</taxon>
        <taxon>Deferribacteraceae</taxon>
        <taxon>Deferribacter</taxon>
    </lineage>
</organism>
<dbReference type="InterPro" id="IPR027417">
    <property type="entry name" value="P-loop_NTPase"/>
</dbReference>
<dbReference type="SUPFAM" id="SSF52540">
    <property type="entry name" value="P-loop containing nucleoside triphosphate hydrolases"/>
    <property type="match status" value="1"/>
</dbReference>
<accession>D3PBB0</accession>
<dbReference type="eggNOG" id="COG1373">
    <property type="taxonomic scope" value="Bacteria"/>
</dbReference>
<evidence type="ECO:0000313" key="2">
    <source>
        <dbReference type="EMBL" id="BAI79883.1"/>
    </source>
</evidence>
<protein>
    <recommendedName>
        <fullName evidence="1">AAA+ ATPase domain-containing protein</fullName>
    </recommendedName>
</protein>
<sequence length="402" mass="47217">MDFTRFYDEQFELIKKLDLNFTRSVYELLDIKNNKLIALLGQRGVGKSTMLLQKLKELNNNNALYISVDNPYFANVNLYEFAKKFEQYGGEFLFIDEIHKYKDIGSHLKAIYDMTNLKVIVSGSSLLQIYKEADLSRRMYEIRVPVMSFREFLEVKGYTFNNYSFEEIIENHISIAKEIASKIRPLKYFQEYLEYGCYPFFLEGISSYKQKLLNIVNYILEVDLPYTSNISYSNIDKLKRLLYLISISVPFTPNINELSQRTEISRPSLLEYLYLLEKSEILINLHFKSRGISKLQKPDKIYINNTNLVKAIAENSNIGNERETFFVNQIKSYFLNKKSFFDEDIILSKQGDFVVKDFVFEIGGKNKTKKQIKEIQNAFIVKDDIEIGDNISIPLWLFGFLY</sequence>
<dbReference type="Proteomes" id="UP000001520">
    <property type="component" value="Chromosome"/>
</dbReference>
<dbReference type="AlphaFoldDB" id="D3PBB0"/>
<name>D3PBB0_DEFDS</name>
<dbReference type="InterPro" id="IPR003593">
    <property type="entry name" value="AAA+_ATPase"/>
</dbReference>
<evidence type="ECO:0000259" key="1">
    <source>
        <dbReference type="SMART" id="SM00382"/>
    </source>
</evidence>
<feature type="domain" description="AAA+ ATPase" evidence="1">
    <location>
        <begin position="33"/>
        <end position="145"/>
    </location>
</feature>
<gene>
    <name evidence="2" type="ordered locus">DEFDS_0389</name>
</gene>
<dbReference type="KEGG" id="ddf:DEFDS_0389"/>
<evidence type="ECO:0000313" key="3">
    <source>
        <dbReference type="Proteomes" id="UP000001520"/>
    </source>
</evidence>
<dbReference type="OrthoDB" id="9768467at2"/>
<proteinExistence type="predicted"/>
<reference evidence="2 3" key="1">
    <citation type="journal article" date="2010" name="DNA Res.">
        <title>Bacterial lifestyle in a deep-sea hydrothermal vent chimney revealed by the genome sequence of the thermophilic bacterium Deferribacter desulfuricans SSM1.</title>
        <authorList>
            <person name="Takaki Y."/>
            <person name="Shimamura S."/>
            <person name="Nakagawa S."/>
            <person name="Fukuhara Y."/>
            <person name="Horikawa H."/>
            <person name="Ankai A."/>
            <person name="Harada T."/>
            <person name="Hosoyama A."/>
            <person name="Oguchi A."/>
            <person name="Fukui S."/>
            <person name="Fujita N."/>
            <person name="Takami H."/>
            <person name="Takai K."/>
        </authorList>
    </citation>
    <scope>NUCLEOTIDE SEQUENCE [LARGE SCALE GENOMIC DNA]</scope>
    <source>
        <strain evidence="3">DSM 14783 / JCM 11476 / NBRC 101012 / SSM1</strain>
    </source>
</reference>
<dbReference type="STRING" id="639282.DEFDS_0389"/>
<dbReference type="PANTHER" id="PTHR42990">
    <property type="entry name" value="ATPASE"/>
    <property type="match status" value="1"/>
</dbReference>
<keyword evidence="3" id="KW-1185">Reference proteome</keyword>
<dbReference type="SMART" id="SM00382">
    <property type="entry name" value="AAA"/>
    <property type="match status" value="1"/>
</dbReference>
<dbReference type="Pfam" id="PF13173">
    <property type="entry name" value="AAA_14"/>
    <property type="match status" value="1"/>
</dbReference>
<dbReference type="InterPro" id="IPR041682">
    <property type="entry name" value="AAA_14"/>
</dbReference>
<dbReference type="RefSeq" id="WP_013007131.1">
    <property type="nucleotide sequence ID" value="NC_013939.1"/>
</dbReference>
<dbReference type="Gene3D" id="3.40.50.300">
    <property type="entry name" value="P-loop containing nucleotide triphosphate hydrolases"/>
    <property type="match status" value="1"/>
</dbReference>
<dbReference type="EMBL" id="AP011529">
    <property type="protein sequence ID" value="BAI79883.1"/>
    <property type="molecule type" value="Genomic_DNA"/>
</dbReference>
<dbReference type="HOGENOM" id="CLU_058017_0_0_0"/>
<dbReference type="PANTHER" id="PTHR42990:SF1">
    <property type="entry name" value="AAA+ ATPASE DOMAIN-CONTAINING PROTEIN"/>
    <property type="match status" value="1"/>
</dbReference>